<protein>
    <submittedName>
        <fullName evidence="2">Uncharacterized protein</fullName>
    </submittedName>
</protein>
<name>A0A0F7V5K2_TOXGV</name>
<sequence>MGGSSGSEATNGCAFDSRKEWTTEKAGEGYKMETPDGDGKEAKQEATRDGAHNSPLQQIQDLMALSAKKSSSLRVYVQRTPEKRHFTDPSEVGKTTEGREAKAAEVAGIFRLLNVDRIDLPPSPVVLPLFVSQLVAQSVLVRRFSSALLVRCPEKGVVDRTILPPGDLSLLTDFSCRAVSCVCAVHQASCAARLLRHACSEISTVKKRFAPCPP</sequence>
<feature type="compositionally biased region" description="Polar residues" evidence="1">
    <location>
        <begin position="1"/>
        <end position="10"/>
    </location>
</feature>
<accession>A0A0F7V5K2</accession>
<feature type="region of interest" description="Disordered" evidence="1">
    <location>
        <begin position="1"/>
        <end position="55"/>
    </location>
</feature>
<dbReference type="AlphaFoldDB" id="A0A0F7V5K2"/>
<organism evidence="2">
    <name type="scientific">Toxoplasma gondii (strain ATCC 50861 / VEG)</name>
    <dbReference type="NCBI Taxonomy" id="432359"/>
    <lineage>
        <taxon>Eukaryota</taxon>
        <taxon>Sar</taxon>
        <taxon>Alveolata</taxon>
        <taxon>Apicomplexa</taxon>
        <taxon>Conoidasida</taxon>
        <taxon>Coccidia</taxon>
        <taxon>Eucoccidiorida</taxon>
        <taxon>Eimeriorina</taxon>
        <taxon>Sarcocystidae</taxon>
        <taxon>Toxoplasma</taxon>
    </lineage>
</organism>
<reference evidence="2" key="1">
    <citation type="journal article" date="2015" name="PLoS ONE">
        <title>Comprehensive Evaluation of Toxoplasma gondii VEG and Neospora caninum LIV Genomes with Tachyzoite Stage Transcriptome and Proteome Defines Novel Transcript Features.</title>
        <authorList>
            <person name="Ramaprasad A."/>
            <person name="Mourier T."/>
            <person name="Naeem R."/>
            <person name="Malas T.B."/>
            <person name="Moussa E."/>
            <person name="Panigrahi A."/>
            <person name="Vermont S.J."/>
            <person name="Otto T.D."/>
            <person name="Wastling J."/>
            <person name="Pain A."/>
        </authorList>
    </citation>
    <scope>NUCLEOTIDE SEQUENCE</scope>
    <source>
        <strain evidence="2">VEG</strain>
    </source>
</reference>
<evidence type="ECO:0000313" key="2">
    <source>
        <dbReference type="EMBL" id="CEL76025.1"/>
    </source>
</evidence>
<proteinExistence type="predicted"/>
<gene>
    <name evidence="2" type="ORF">BN1205_084100</name>
</gene>
<dbReference type="EMBL" id="LN714499">
    <property type="protein sequence ID" value="CEL76025.1"/>
    <property type="molecule type" value="Genomic_DNA"/>
</dbReference>
<feature type="compositionally biased region" description="Basic and acidic residues" evidence="1">
    <location>
        <begin position="16"/>
        <end position="51"/>
    </location>
</feature>
<evidence type="ECO:0000256" key="1">
    <source>
        <dbReference type="SAM" id="MobiDB-lite"/>
    </source>
</evidence>